<dbReference type="RefSeq" id="WP_050431245.1">
    <property type="nucleotide sequence ID" value="NZ_CP012159.1"/>
</dbReference>
<dbReference type="PANTHER" id="PTHR43630">
    <property type="entry name" value="POLY-BETA-1,6-N-ACETYL-D-GLUCOSAMINE SYNTHASE"/>
    <property type="match status" value="1"/>
</dbReference>
<dbReference type="InterPro" id="IPR001173">
    <property type="entry name" value="Glyco_trans_2-like"/>
</dbReference>
<dbReference type="EMBL" id="CP012159">
    <property type="protein sequence ID" value="AKT39103.1"/>
    <property type="molecule type" value="Genomic_DNA"/>
</dbReference>
<dbReference type="SUPFAM" id="SSF48452">
    <property type="entry name" value="TPR-like"/>
    <property type="match status" value="1"/>
</dbReference>
<dbReference type="InterPro" id="IPR029044">
    <property type="entry name" value="Nucleotide-diphossugar_trans"/>
</dbReference>
<dbReference type="SUPFAM" id="SSF53448">
    <property type="entry name" value="Nucleotide-diphospho-sugar transferases"/>
    <property type="match status" value="1"/>
</dbReference>
<keyword evidence="4" id="KW-1185">Reference proteome</keyword>
<dbReference type="OrthoDB" id="9815923at2"/>
<reference evidence="3 4" key="1">
    <citation type="submission" date="2015-07" db="EMBL/GenBank/DDBJ databases">
        <title>Genome analysis of myxobacterium Chondromyces crocatus Cm c5 reveals a high potential for natural compound synthesis and the genetic basis for the loss of fruiting body formation.</title>
        <authorList>
            <person name="Zaburannyi N."/>
            <person name="Bunk B."/>
            <person name="Maier J."/>
            <person name="Overmann J."/>
            <person name="Mueller R."/>
        </authorList>
    </citation>
    <scope>NUCLEOTIDE SEQUENCE [LARGE SCALE GENOMIC DNA]</scope>
    <source>
        <strain evidence="3 4">Cm c5</strain>
    </source>
</reference>
<dbReference type="Gene3D" id="3.90.550.10">
    <property type="entry name" value="Spore Coat Polysaccharide Biosynthesis Protein SpsA, Chain A"/>
    <property type="match status" value="1"/>
</dbReference>
<evidence type="ECO:0000256" key="1">
    <source>
        <dbReference type="ARBA" id="ARBA00038494"/>
    </source>
</evidence>
<sequence>MKLVSTTLTGNNEAILADALRSVVDWVDACLVIDTGVTDRSLEIAREIAGDKLVLRTFRWVNDFAAARNFALDAAHEIQGDWALTLDTDERIDLRGEDLRALLETATEGVLMVMDGSGTYAKERFFRLPAKARFNGPTHESFPSYQVGTRTLEKARFTELAKTPDAYQRKFERDADILRRHTKAHPRDPRWFYYLGDALQNLKRYEEAIRAYKSCAALRGWNEESAWACYRAAECLITIGRYTDAVDTCASGMALHAGIAELPWLAAFASWKAGRAEQAVYWARLAIPMGHFMGEGRKVKRIGFRNLAALNEGPFDVLRFALRATGDAAGAAEAERLYHEALAARATERSAG</sequence>
<comment type="similarity">
    <text evidence="1">Belongs to the glycosyltransferase 2 family. WaaE/KdtX subfamily.</text>
</comment>
<dbReference type="STRING" id="52.CMC5_032500"/>
<dbReference type="Proteomes" id="UP000067626">
    <property type="component" value="Chromosome"/>
</dbReference>
<dbReference type="AlphaFoldDB" id="A0A0K1EEW9"/>
<gene>
    <name evidence="3" type="ORF">CMC5_032500</name>
</gene>
<dbReference type="InterPro" id="IPR011990">
    <property type="entry name" value="TPR-like_helical_dom_sf"/>
</dbReference>
<protein>
    <recommendedName>
        <fullName evidence="2">Glycosyltransferase 2-like domain-containing protein</fullName>
    </recommendedName>
</protein>
<dbReference type="KEGG" id="ccro:CMC5_032500"/>
<feature type="domain" description="Glycosyltransferase 2-like" evidence="2">
    <location>
        <begin position="11"/>
        <end position="139"/>
    </location>
</feature>
<dbReference type="PANTHER" id="PTHR43630:SF2">
    <property type="entry name" value="GLYCOSYLTRANSFERASE"/>
    <property type="match status" value="1"/>
</dbReference>
<evidence type="ECO:0000313" key="4">
    <source>
        <dbReference type="Proteomes" id="UP000067626"/>
    </source>
</evidence>
<dbReference type="Pfam" id="PF00535">
    <property type="entry name" value="Glycos_transf_2"/>
    <property type="match status" value="1"/>
</dbReference>
<dbReference type="Gene3D" id="1.25.40.10">
    <property type="entry name" value="Tetratricopeptide repeat domain"/>
    <property type="match status" value="1"/>
</dbReference>
<evidence type="ECO:0000259" key="2">
    <source>
        <dbReference type="Pfam" id="PF00535"/>
    </source>
</evidence>
<evidence type="ECO:0000313" key="3">
    <source>
        <dbReference type="EMBL" id="AKT39103.1"/>
    </source>
</evidence>
<organism evidence="3 4">
    <name type="scientific">Chondromyces crocatus</name>
    <dbReference type="NCBI Taxonomy" id="52"/>
    <lineage>
        <taxon>Bacteria</taxon>
        <taxon>Pseudomonadati</taxon>
        <taxon>Myxococcota</taxon>
        <taxon>Polyangia</taxon>
        <taxon>Polyangiales</taxon>
        <taxon>Polyangiaceae</taxon>
        <taxon>Chondromyces</taxon>
    </lineage>
</organism>
<proteinExistence type="inferred from homology"/>
<accession>A0A0K1EEW9</accession>
<name>A0A0K1EEW9_CHOCO</name>